<feature type="region of interest" description="Disordered" evidence="1">
    <location>
        <begin position="43"/>
        <end position="279"/>
    </location>
</feature>
<dbReference type="OrthoDB" id="68076at2759"/>
<proteinExistence type="predicted"/>
<feature type="region of interest" description="Disordered" evidence="1">
    <location>
        <begin position="309"/>
        <end position="397"/>
    </location>
</feature>
<accession>A0A1Y1IJ71</accession>
<feature type="region of interest" description="Disordered" evidence="1">
    <location>
        <begin position="418"/>
        <end position="530"/>
    </location>
</feature>
<dbReference type="AlphaFoldDB" id="A0A1Y1IJ71"/>
<evidence type="ECO:0000256" key="1">
    <source>
        <dbReference type="SAM" id="MobiDB-lite"/>
    </source>
</evidence>
<feature type="compositionally biased region" description="Acidic residues" evidence="1">
    <location>
        <begin position="143"/>
        <end position="158"/>
    </location>
</feature>
<dbReference type="OMA" id="GEYYHED"/>
<feature type="compositionally biased region" description="Basic and acidic residues" evidence="1">
    <location>
        <begin position="202"/>
        <end position="231"/>
    </location>
</feature>
<name>A0A1Y1IJ71_KLENI</name>
<feature type="compositionally biased region" description="Acidic residues" evidence="1">
    <location>
        <begin position="505"/>
        <end position="517"/>
    </location>
</feature>
<evidence type="ECO:0000313" key="4">
    <source>
        <dbReference type="Proteomes" id="UP000054558"/>
    </source>
</evidence>
<feature type="compositionally biased region" description="Basic and acidic residues" evidence="1">
    <location>
        <begin position="311"/>
        <end position="321"/>
    </location>
</feature>
<feature type="compositionally biased region" description="Basic and acidic residues" evidence="1">
    <location>
        <begin position="582"/>
        <end position="596"/>
    </location>
</feature>
<feature type="region of interest" description="Disordered" evidence="1">
    <location>
        <begin position="758"/>
        <end position="864"/>
    </location>
</feature>
<feature type="compositionally biased region" description="Basic and acidic residues" evidence="1">
    <location>
        <begin position="431"/>
        <end position="441"/>
    </location>
</feature>
<dbReference type="EMBL" id="DF237648">
    <property type="protein sequence ID" value="GAQ90900.1"/>
    <property type="molecule type" value="Genomic_DNA"/>
</dbReference>
<feature type="compositionally biased region" description="Basic and acidic residues" evidence="1">
    <location>
        <begin position="604"/>
        <end position="620"/>
    </location>
</feature>
<feature type="compositionally biased region" description="Gly residues" evidence="1">
    <location>
        <begin position="681"/>
        <end position="690"/>
    </location>
</feature>
<organism evidence="3 4">
    <name type="scientific">Klebsormidium nitens</name>
    <name type="common">Green alga</name>
    <name type="synonym">Ulothrix nitens</name>
    <dbReference type="NCBI Taxonomy" id="105231"/>
    <lineage>
        <taxon>Eukaryota</taxon>
        <taxon>Viridiplantae</taxon>
        <taxon>Streptophyta</taxon>
        <taxon>Klebsormidiophyceae</taxon>
        <taxon>Klebsormidiales</taxon>
        <taxon>Klebsormidiaceae</taxon>
        <taxon>Klebsormidium</taxon>
    </lineage>
</organism>
<feature type="region of interest" description="Disordered" evidence="1">
    <location>
        <begin position="582"/>
        <end position="652"/>
    </location>
</feature>
<evidence type="ECO:0000313" key="3">
    <source>
        <dbReference type="EMBL" id="GAQ90900.1"/>
    </source>
</evidence>
<keyword evidence="4" id="KW-1185">Reference proteome</keyword>
<reference evidence="3 4" key="1">
    <citation type="journal article" date="2014" name="Nat. Commun.">
        <title>Klebsormidium flaccidum genome reveals primary factors for plant terrestrial adaptation.</title>
        <authorList>
            <person name="Hori K."/>
            <person name="Maruyama F."/>
            <person name="Fujisawa T."/>
            <person name="Togashi T."/>
            <person name="Yamamoto N."/>
            <person name="Seo M."/>
            <person name="Sato S."/>
            <person name="Yamada T."/>
            <person name="Mori H."/>
            <person name="Tajima N."/>
            <person name="Moriyama T."/>
            <person name="Ikeuchi M."/>
            <person name="Watanabe M."/>
            <person name="Wada H."/>
            <person name="Kobayashi K."/>
            <person name="Saito M."/>
            <person name="Masuda T."/>
            <person name="Sasaki-Sekimoto Y."/>
            <person name="Mashiguchi K."/>
            <person name="Awai K."/>
            <person name="Shimojima M."/>
            <person name="Masuda S."/>
            <person name="Iwai M."/>
            <person name="Nobusawa T."/>
            <person name="Narise T."/>
            <person name="Kondo S."/>
            <person name="Saito H."/>
            <person name="Sato R."/>
            <person name="Murakawa M."/>
            <person name="Ihara Y."/>
            <person name="Oshima-Yamada Y."/>
            <person name="Ohtaka K."/>
            <person name="Satoh M."/>
            <person name="Sonobe K."/>
            <person name="Ishii M."/>
            <person name="Ohtani R."/>
            <person name="Kanamori-Sato M."/>
            <person name="Honoki R."/>
            <person name="Miyazaki D."/>
            <person name="Mochizuki H."/>
            <person name="Umetsu J."/>
            <person name="Higashi K."/>
            <person name="Shibata D."/>
            <person name="Kamiya Y."/>
            <person name="Sato N."/>
            <person name="Nakamura Y."/>
            <person name="Tabata S."/>
            <person name="Ida S."/>
            <person name="Kurokawa K."/>
            <person name="Ohta H."/>
        </authorList>
    </citation>
    <scope>NUCLEOTIDE SEQUENCE [LARGE SCALE GENOMIC DNA]</scope>
    <source>
        <strain evidence="3 4">NIES-2285</strain>
    </source>
</reference>
<gene>
    <name evidence="3" type="ORF">KFL_006990060</name>
</gene>
<dbReference type="Pfam" id="PF08729">
    <property type="entry name" value="HUN"/>
    <property type="match status" value="1"/>
</dbReference>
<feature type="compositionally biased region" description="Polar residues" evidence="1">
    <location>
        <begin position="849"/>
        <end position="864"/>
    </location>
</feature>
<feature type="domain" description="Hpc2-related" evidence="2">
    <location>
        <begin position="138"/>
        <end position="179"/>
    </location>
</feature>
<feature type="compositionally biased region" description="Basic and acidic residues" evidence="1">
    <location>
        <begin position="251"/>
        <end position="263"/>
    </location>
</feature>
<feature type="compositionally biased region" description="Basic and acidic residues" evidence="1">
    <location>
        <begin position="339"/>
        <end position="374"/>
    </location>
</feature>
<feature type="region of interest" description="Disordered" evidence="1">
    <location>
        <begin position="673"/>
        <end position="698"/>
    </location>
</feature>
<sequence length="864" mass="89555">MAFPQLSAAPAVVADTRPTWRFQISLAEDEATVVSFKKLVREAERSAQAQNGPPQGPAPLLPGGPTIEASDGPASPPHPTPPGLGGDLAADGLPPPANRFSSVIERIERLYTGHQSDEEEDTRQPAGAAPEEATPRHRNREDDFYDTDDSFIDDDDLDAYFSDQGEPEHQGFVVTKGAVKPRAPRVEGDGAGVTKRKKKRPRVEAAEGKETDNGKKVAQKKETGAVGDKGKPAKKTKVKEGGKKLGVADAAKAKKDKKADENGAKAVKKPAKKDGHKVGVSTDEDAALALPAVIATPAKAVQALGGLPLAEESKGPAKSEGTEAGGAGGASKKAGKKTLLADKVQRALQVSKDREDAQAAAKREADAKRASKKGEGKKRKKEGDVSVGPGEGSRAARTEVAGSILSATVSGVPIGLLNAEVSNARTLGSRPESKKRARAEEDSGTETEETAPAKKVKREAGEEGADDTRSAKPRKPRATDHERLESAIAELASSVAELCPPVSGEEVDGDGAGDEGDEGSKKRRLPGPTQAALSKVARVAGMRKGLIPAELFPRLLPIVGHVLKDNSLKVNLKRALAKALETKKGGATTPKKDTSRKSNGGTPRKKEEGAKKRGQPRESAEEPGAASPAGHHVGSRHALAGENGAPPTDAQCAQRMAEARAALEELISARMEAATEAQRGGEAGPSGSGSGEPMEAGFAWDHPTENALLAVSRVSREGAGEQNGQVARQLYKDLAQLWPPGCMDVAGLQKAIRRAKARADRKGGDEAVGASAEKQGQEEAPKGGKKRKAKAAGTEGGKAGQAQDKGGGDSPAKGPAGERPGPTAAAEGQGEPRPVAEAEAAHSLPSVFKQFQGSPQALPSVVQS</sequence>
<evidence type="ECO:0000259" key="2">
    <source>
        <dbReference type="Pfam" id="PF08729"/>
    </source>
</evidence>
<feature type="compositionally biased region" description="Basic and acidic residues" evidence="1">
    <location>
        <begin position="133"/>
        <end position="142"/>
    </location>
</feature>
<feature type="compositionally biased region" description="Basic and acidic residues" evidence="1">
    <location>
        <begin position="458"/>
        <end position="470"/>
    </location>
</feature>
<protein>
    <recommendedName>
        <fullName evidence="2">Hpc2-related domain-containing protein</fullName>
    </recommendedName>
</protein>
<dbReference type="Proteomes" id="UP000054558">
    <property type="component" value="Unassembled WGS sequence"/>
</dbReference>
<dbReference type="InterPro" id="IPR014840">
    <property type="entry name" value="HRD"/>
</dbReference>